<dbReference type="EMBL" id="JAXOFX010000004">
    <property type="protein sequence ID" value="MDZ5471901.1"/>
    <property type="molecule type" value="Genomic_DNA"/>
</dbReference>
<accession>A0ABU5IXR0</accession>
<evidence type="ECO:0000313" key="1">
    <source>
        <dbReference type="EMBL" id="MDZ5471901.1"/>
    </source>
</evidence>
<keyword evidence="2" id="KW-1185">Reference proteome</keyword>
<name>A0ABU5IXR0_9BACI</name>
<proteinExistence type="predicted"/>
<organism evidence="1 2">
    <name type="scientific">Robertmurraya mangrovi</name>
    <dbReference type="NCBI Taxonomy" id="3098077"/>
    <lineage>
        <taxon>Bacteria</taxon>
        <taxon>Bacillati</taxon>
        <taxon>Bacillota</taxon>
        <taxon>Bacilli</taxon>
        <taxon>Bacillales</taxon>
        <taxon>Bacillaceae</taxon>
        <taxon>Robertmurraya</taxon>
    </lineage>
</organism>
<sequence>MVSCDYQGGYMSKVSKLSVNKSYQFNKPLEEILIKGNEKDSSVQELLTELTKKLGTIFYEK</sequence>
<reference evidence="1 2" key="1">
    <citation type="submission" date="2023-11" db="EMBL/GenBank/DDBJ databases">
        <title>Bacillus jintuensis, isolated from a mudflat on the Beibu Gulf coast.</title>
        <authorList>
            <person name="Li M."/>
        </authorList>
    </citation>
    <scope>NUCLEOTIDE SEQUENCE [LARGE SCALE GENOMIC DNA]</scope>
    <source>
        <strain evidence="1 2">31A1R</strain>
    </source>
</reference>
<evidence type="ECO:0000313" key="2">
    <source>
        <dbReference type="Proteomes" id="UP001290455"/>
    </source>
</evidence>
<dbReference type="RefSeq" id="WP_322446190.1">
    <property type="nucleotide sequence ID" value="NZ_JAXOFX010000004.1"/>
</dbReference>
<gene>
    <name evidence="1" type="ORF">SM124_09090</name>
</gene>
<dbReference type="Proteomes" id="UP001290455">
    <property type="component" value="Unassembled WGS sequence"/>
</dbReference>
<comment type="caution">
    <text evidence="1">The sequence shown here is derived from an EMBL/GenBank/DDBJ whole genome shotgun (WGS) entry which is preliminary data.</text>
</comment>
<protein>
    <submittedName>
        <fullName evidence="1">Uncharacterized protein</fullName>
    </submittedName>
</protein>